<keyword evidence="4" id="KW-0143">Chaperone</keyword>
<reference evidence="8 10" key="2">
    <citation type="submission" date="2018-11" db="EMBL/GenBank/DDBJ databases">
        <authorList>
            <consortium name="Pathogen Informatics"/>
        </authorList>
    </citation>
    <scope>NUCLEOTIDE SEQUENCE [LARGE SCALE GENOMIC DNA]</scope>
</reference>
<evidence type="ECO:0000256" key="5">
    <source>
        <dbReference type="ARBA" id="ARBA00023242"/>
    </source>
</evidence>
<feature type="domain" description="J" evidence="7">
    <location>
        <begin position="11"/>
        <end position="77"/>
    </location>
</feature>
<dbReference type="Proteomes" id="UP000274756">
    <property type="component" value="Unassembled WGS sequence"/>
</dbReference>
<protein>
    <submittedName>
        <fullName evidence="11">J domain-containing protein</fullName>
    </submittedName>
</protein>
<evidence type="ECO:0000313" key="9">
    <source>
        <dbReference type="Proteomes" id="UP000038040"/>
    </source>
</evidence>
<evidence type="ECO:0000313" key="10">
    <source>
        <dbReference type="Proteomes" id="UP000274756"/>
    </source>
</evidence>
<proteinExistence type="predicted"/>
<dbReference type="Gene3D" id="3.30.70.330">
    <property type="match status" value="1"/>
</dbReference>
<sequence length="260" mass="29703">MSRAKVPLDFNPYDVLELSKDCTDKEVIKAYRKIALKWHPDKNPDRKEFATQMFLKVSRAFEILSDSAARGAYDQVIAAKSAKVLYAQRRQETENANRRRLREELERREAEAAIKTQLDAEEAVKNFEKEVERLRKEGSKLLQKERENIEKEVHSKANSVGKVAFGDISVIVVSKAGKGSAMLDFQTLRDLEGLSNESGLAEAPLKITWLSERPKYSTFSSIPKQPQTKEVYVSHSQFLDFEQEVLAKMISGSKRKFDET</sequence>
<evidence type="ECO:0000313" key="8">
    <source>
        <dbReference type="EMBL" id="VDN56175.1"/>
    </source>
</evidence>
<dbReference type="InterPro" id="IPR001623">
    <property type="entry name" value="DnaJ_domain"/>
</dbReference>
<name>A0A0N4U4R4_DRAME</name>
<dbReference type="InterPro" id="IPR012677">
    <property type="entry name" value="Nucleotide-bd_a/b_plait_sf"/>
</dbReference>
<keyword evidence="10" id="KW-1185">Reference proteome</keyword>
<dbReference type="PROSITE" id="PS50076">
    <property type="entry name" value="DNAJ_2"/>
    <property type="match status" value="1"/>
</dbReference>
<dbReference type="WBParaSite" id="DME_0000178801-mRNA-1">
    <property type="protein sequence ID" value="DME_0000178801-mRNA-1"/>
    <property type="gene ID" value="DME_0000178801"/>
</dbReference>
<gene>
    <name evidence="8" type="ORF">DME_LOCUS6148</name>
</gene>
<dbReference type="CDD" id="cd06257">
    <property type="entry name" value="DnaJ"/>
    <property type="match status" value="1"/>
</dbReference>
<evidence type="ECO:0000256" key="2">
    <source>
        <dbReference type="ARBA" id="ARBA00004496"/>
    </source>
</evidence>
<evidence type="ECO:0000259" key="7">
    <source>
        <dbReference type="PROSITE" id="PS50076"/>
    </source>
</evidence>
<dbReference type="Pfam" id="PF00226">
    <property type="entry name" value="DnaJ"/>
    <property type="match status" value="1"/>
</dbReference>
<dbReference type="SMART" id="SM00271">
    <property type="entry name" value="DnaJ"/>
    <property type="match status" value="1"/>
</dbReference>
<dbReference type="GO" id="GO:0000390">
    <property type="term" value="P:spliceosomal complex disassembly"/>
    <property type="evidence" value="ECO:0007669"/>
    <property type="project" value="TreeGrafter"/>
</dbReference>
<accession>A0A0N4U4R4</accession>
<dbReference type="SUPFAM" id="SSF46565">
    <property type="entry name" value="Chaperone J-domain"/>
    <property type="match status" value="1"/>
</dbReference>
<comment type="subcellular location">
    <subcellularLocation>
        <location evidence="2">Cytoplasm</location>
    </subcellularLocation>
    <subcellularLocation>
        <location evidence="1">Nucleus</location>
    </subcellularLocation>
</comment>
<dbReference type="PANTHER" id="PTHR44313">
    <property type="entry name" value="DNAJ HOMOLOG SUBFAMILY C MEMBER 17"/>
    <property type="match status" value="1"/>
</dbReference>
<dbReference type="InterPro" id="IPR052094">
    <property type="entry name" value="Pre-mRNA-splicing_ERAD"/>
</dbReference>
<dbReference type="Gene3D" id="1.10.287.110">
    <property type="entry name" value="DnaJ domain"/>
    <property type="match status" value="1"/>
</dbReference>
<dbReference type="PANTHER" id="PTHR44313:SF1">
    <property type="entry name" value="DNAJ HOMOLOG SUBFAMILY C MEMBER 17"/>
    <property type="match status" value="1"/>
</dbReference>
<dbReference type="AlphaFoldDB" id="A0A0N4U4R4"/>
<keyword evidence="5" id="KW-0539">Nucleus</keyword>
<keyword evidence="3" id="KW-0963">Cytoplasm</keyword>
<feature type="coiled-coil region" evidence="6">
    <location>
        <begin position="88"/>
        <end position="144"/>
    </location>
</feature>
<dbReference type="OrthoDB" id="10250354at2759"/>
<dbReference type="STRING" id="318479.A0A0N4U4R4"/>
<dbReference type="EMBL" id="UYYG01001154">
    <property type="protein sequence ID" value="VDN56175.1"/>
    <property type="molecule type" value="Genomic_DNA"/>
</dbReference>
<evidence type="ECO:0000313" key="11">
    <source>
        <dbReference type="WBParaSite" id="DME_0000178801-mRNA-1"/>
    </source>
</evidence>
<evidence type="ECO:0000256" key="4">
    <source>
        <dbReference type="ARBA" id="ARBA00023186"/>
    </source>
</evidence>
<dbReference type="InterPro" id="IPR036869">
    <property type="entry name" value="J_dom_sf"/>
</dbReference>
<reference evidence="11" key="1">
    <citation type="submission" date="2017-02" db="UniProtKB">
        <authorList>
            <consortium name="WormBaseParasite"/>
        </authorList>
    </citation>
    <scope>IDENTIFICATION</scope>
</reference>
<keyword evidence="6" id="KW-0175">Coiled coil</keyword>
<dbReference type="Proteomes" id="UP000038040">
    <property type="component" value="Unplaced"/>
</dbReference>
<dbReference type="GO" id="GO:0005737">
    <property type="term" value="C:cytoplasm"/>
    <property type="evidence" value="ECO:0007669"/>
    <property type="project" value="UniProtKB-SubCell"/>
</dbReference>
<evidence type="ECO:0000256" key="6">
    <source>
        <dbReference type="SAM" id="Coils"/>
    </source>
</evidence>
<organism evidence="9 11">
    <name type="scientific">Dracunculus medinensis</name>
    <name type="common">Guinea worm</name>
    <dbReference type="NCBI Taxonomy" id="318479"/>
    <lineage>
        <taxon>Eukaryota</taxon>
        <taxon>Metazoa</taxon>
        <taxon>Ecdysozoa</taxon>
        <taxon>Nematoda</taxon>
        <taxon>Chromadorea</taxon>
        <taxon>Rhabditida</taxon>
        <taxon>Spirurina</taxon>
        <taxon>Dracunculoidea</taxon>
        <taxon>Dracunculidae</taxon>
        <taxon>Dracunculus</taxon>
    </lineage>
</organism>
<evidence type="ECO:0000256" key="1">
    <source>
        <dbReference type="ARBA" id="ARBA00004123"/>
    </source>
</evidence>
<dbReference type="GO" id="GO:0005681">
    <property type="term" value="C:spliceosomal complex"/>
    <property type="evidence" value="ECO:0007669"/>
    <property type="project" value="TreeGrafter"/>
</dbReference>
<evidence type="ECO:0000256" key="3">
    <source>
        <dbReference type="ARBA" id="ARBA00022490"/>
    </source>
</evidence>
<dbReference type="PRINTS" id="PR00625">
    <property type="entry name" value="JDOMAIN"/>
</dbReference>